<evidence type="ECO:0000256" key="4">
    <source>
        <dbReference type="ARBA" id="ARBA00023136"/>
    </source>
</evidence>
<feature type="transmembrane region" description="Helical" evidence="6">
    <location>
        <begin position="400"/>
        <end position="424"/>
    </location>
</feature>
<protein>
    <recommendedName>
        <fullName evidence="9">MFS general substrate transporter</fullName>
    </recommendedName>
</protein>
<dbReference type="GO" id="GO:0022857">
    <property type="term" value="F:transmembrane transporter activity"/>
    <property type="evidence" value="ECO:0007669"/>
    <property type="project" value="InterPro"/>
</dbReference>
<feature type="transmembrane region" description="Helical" evidence="6">
    <location>
        <begin position="364"/>
        <end position="388"/>
    </location>
</feature>
<organism evidence="7 8">
    <name type="scientific">Cadophora malorum</name>
    <dbReference type="NCBI Taxonomy" id="108018"/>
    <lineage>
        <taxon>Eukaryota</taxon>
        <taxon>Fungi</taxon>
        <taxon>Dikarya</taxon>
        <taxon>Ascomycota</taxon>
        <taxon>Pezizomycotina</taxon>
        <taxon>Leotiomycetes</taxon>
        <taxon>Helotiales</taxon>
        <taxon>Ploettnerulaceae</taxon>
        <taxon>Cadophora</taxon>
    </lineage>
</organism>
<dbReference type="GO" id="GO:0005886">
    <property type="term" value="C:plasma membrane"/>
    <property type="evidence" value="ECO:0007669"/>
    <property type="project" value="TreeGrafter"/>
</dbReference>
<feature type="compositionally biased region" description="Basic and acidic residues" evidence="5">
    <location>
        <begin position="1"/>
        <end position="13"/>
    </location>
</feature>
<dbReference type="InterPro" id="IPR011701">
    <property type="entry name" value="MFS"/>
</dbReference>
<reference evidence="7" key="1">
    <citation type="submission" date="2021-02" db="EMBL/GenBank/DDBJ databases">
        <title>Genome sequence Cadophora malorum strain M34.</title>
        <authorList>
            <person name="Stefanovic E."/>
            <person name="Vu D."/>
            <person name="Scully C."/>
            <person name="Dijksterhuis J."/>
            <person name="Roader J."/>
            <person name="Houbraken J."/>
        </authorList>
    </citation>
    <scope>NUCLEOTIDE SEQUENCE</scope>
    <source>
        <strain evidence="7">M34</strain>
    </source>
</reference>
<dbReference type="OrthoDB" id="5215911at2759"/>
<evidence type="ECO:0000256" key="5">
    <source>
        <dbReference type="SAM" id="MobiDB-lite"/>
    </source>
</evidence>
<keyword evidence="2 6" id="KW-0812">Transmembrane</keyword>
<comment type="subcellular location">
    <subcellularLocation>
        <location evidence="1">Membrane</location>
        <topology evidence="1">Multi-pass membrane protein</topology>
    </subcellularLocation>
</comment>
<feature type="transmembrane region" description="Helical" evidence="6">
    <location>
        <begin position="322"/>
        <end position="344"/>
    </location>
</feature>
<gene>
    <name evidence="7" type="ORF">IFR04_009926</name>
</gene>
<feature type="transmembrane region" description="Helical" evidence="6">
    <location>
        <begin position="125"/>
        <end position="144"/>
    </location>
</feature>
<feature type="transmembrane region" description="Helical" evidence="6">
    <location>
        <begin position="529"/>
        <end position="549"/>
    </location>
</feature>
<feature type="region of interest" description="Disordered" evidence="5">
    <location>
        <begin position="1"/>
        <end position="82"/>
    </location>
</feature>
<feature type="transmembrane region" description="Helical" evidence="6">
    <location>
        <begin position="246"/>
        <end position="266"/>
    </location>
</feature>
<keyword evidence="8" id="KW-1185">Reference proteome</keyword>
<keyword evidence="4 6" id="KW-0472">Membrane</keyword>
<feature type="transmembrane region" description="Helical" evidence="6">
    <location>
        <begin position="188"/>
        <end position="211"/>
    </location>
</feature>
<dbReference type="Proteomes" id="UP000664132">
    <property type="component" value="Unassembled WGS sequence"/>
</dbReference>
<dbReference type="Pfam" id="PF07690">
    <property type="entry name" value="MFS_1"/>
    <property type="match status" value="1"/>
</dbReference>
<name>A0A8H7TDL8_9HELO</name>
<evidence type="ECO:0000256" key="3">
    <source>
        <dbReference type="ARBA" id="ARBA00022989"/>
    </source>
</evidence>
<accession>A0A8H7TDL8</accession>
<sequence length="588" mass="62859">MDSRPKAPKEAHSKNGSKTSTKERATSDEFDFDAKVERATGRRPSRSNTSVDDEGGLQRTPSHRRAGVGMVPKPTNSPADPLNWPRWRKELAFGSLMLGTAVIGTLKTLLVTVNSVIASELSVDYMSATALTGAPIMFGAFAALKSQMLCHSFGKRGIYLGSSVLMLIGALWNMHVYDSYAQFMVARIFQGIGWGMFESLISSSIADMFFVHERTSRTNAYNAISLWFTWGSPILGGYVSQSNDGFRNQIMIINIMQAVSIVLLIFGTPESTFDRSSSQQPSGDNAPSKTALGMYIDTLKLTNSHSTSKFTMKEALRPVRALAAPSTILTALLTAPLLASSFGAASSLSLLFAAMPTFLFPARIGYIFILPLIFSLLAYTLGSFVTYLRTKPPHHLSDSAVRTLTMAAPGMLIGVAGLLAFGLYTSAELMPEVEDNGTIFALNIVGLEISLKTVSSLFGLMVSGAVMLQYSGSTYLSTFVPSSGLGASELAGAHHVLQEIMIGIWVIGMPMWISGDGAMFVVAGLKNTTIALGVLSIVFGTSIGAVLWVKGTAVSAVDTRVLGNRSGSVGGVGGPLQRWKTTDSFIEP</sequence>
<evidence type="ECO:0000313" key="8">
    <source>
        <dbReference type="Proteomes" id="UP000664132"/>
    </source>
</evidence>
<evidence type="ECO:0000313" key="7">
    <source>
        <dbReference type="EMBL" id="KAG4416916.1"/>
    </source>
</evidence>
<dbReference type="SUPFAM" id="SSF103473">
    <property type="entry name" value="MFS general substrate transporter"/>
    <property type="match status" value="1"/>
</dbReference>
<comment type="caution">
    <text evidence="7">The sequence shown here is derived from an EMBL/GenBank/DDBJ whole genome shotgun (WGS) entry which is preliminary data.</text>
</comment>
<keyword evidence="3 6" id="KW-1133">Transmembrane helix</keyword>
<dbReference type="AlphaFoldDB" id="A0A8H7TDL8"/>
<dbReference type="InterPro" id="IPR036259">
    <property type="entry name" value="MFS_trans_sf"/>
</dbReference>
<dbReference type="PANTHER" id="PTHR23502">
    <property type="entry name" value="MAJOR FACILITATOR SUPERFAMILY"/>
    <property type="match status" value="1"/>
</dbReference>
<feature type="transmembrane region" description="Helical" evidence="6">
    <location>
        <begin position="156"/>
        <end position="176"/>
    </location>
</feature>
<evidence type="ECO:0000256" key="1">
    <source>
        <dbReference type="ARBA" id="ARBA00004141"/>
    </source>
</evidence>
<dbReference type="EMBL" id="JAFJYH010000170">
    <property type="protein sequence ID" value="KAG4416916.1"/>
    <property type="molecule type" value="Genomic_DNA"/>
</dbReference>
<dbReference type="Gene3D" id="1.20.1250.20">
    <property type="entry name" value="MFS general substrate transporter like domains"/>
    <property type="match status" value="1"/>
</dbReference>
<feature type="transmembrane region" description="Helical" evidence="6">
    <location>
        <begin position="91"/>
        <end position="113"/>
    </location>
</feature>
<feature type="transmembrane region" description="Helical" evidence="6">
    <location>
        <begin position="502"/>
        <end position="523"/>
    </location>
</feature>
<evidence type="ECO:0008006" key="9">
    <source>
        <dbReference type="Google" id="ProtNLM"/>
    </source>
</evidence>
<evidence type="ECO:0000256" key="6">
    <source>
        <dbReference type="SAM" id="Phobius"/>
    </source>
</evidence>
<dbReference type="PANTHER" id="PTHR23502:SF181">
    <property type="entry name" value="MAJOR FACILITATOR SUPERFAMILY (MFS) PROFILE DOMAIN-CONTAINING PROTEIN"/>
    <property type="match status" value="1"/>
</dbReference>
<feature type="compositionally biased region" description="Basic and acidic residues" evidence="5">
    <location>
        <begin position="20"/>
        <end position="40"/>
    </location>
</feature>
<evidence type="ECO:0000256" key="2">
    <source>
        <dbReference type="ARBA" id="ARBA00022692"/>
    </source>
</evidence>
<feature type="transmembrane region" description="Helical" evidence="6">
    <location>
        <begin position="223"/>
        <end position="240"/>
    </location>
</feature>
<proteinExistence type="predicted"/>